<dbReference type="Pfam" id="PF18911">
    <property type="entry name" value="PKD_4"/>
    <property type="match status" value="1"/>
</dbReference>
<reference evidence="4 5" key="1">
    <citation type="submission" date="2019-02" db="EMBL/GenBank/DDBJ databases">
        <title>Deep-cultivation of Planctomycetes and their phenomic and genomic characterization uncovers novel biology.</title>
        <authorList>
            <person name="Wiegand S."/>
            <person name="Jogler M."/>
            <person name="Boedeker C."/>
            <person name="Pinto D."/>
            <person name="Vollmers J."/>
            <person name="Rivas-Marin E."/>
            <person name="Kohn T."/>
            <person name="Peeters S.H."/>
            <person name="Heuer A."/>
            <person name="Rast P."/>
            <person name="Oberbeckmann S."/>
            <person name="Bunk B."/>
            <person name="Jeske O."/>
            <person name="Meyerdierks A."/>
            <person name="Storesund J.E."/>
            <person name="Kallscheuer N."/>
            <person name="Luecker S."/>
            <person name="Lage O.M."/>
            <person name="Pohl T."/>
            <person name="Merkel B.J."/>
            <person name="Hornburger P."/>
            <person name="Mueller R.-W."/>
            <person name="Bruemmer F."/>
            <person name="Labrenz M."/>
            <person name="Spormann A.M."/>
            <person name="Op den Camp H."/>
            <person name="Overmann J."/>
            <person name="Amann R."/>
            <person name="Jetten M.S.M."/>
            <person name="Mascher T."/>
            <person name="Medema M.H."/>
            <person name="Devos D.P."/>
            <person name="Kaster A.-K."/>
            <person name="Ovreas L."/>
            <person name="Rohde M."/>
            <person name="Galperin M.Y."/>
            <person name="Jogler C."/>
        </authorList>
    </citation>
    <scope>NUCLEOTIDE SEQUENCE [LARGE SCALE GENOMIC DNA]</scope>
    <source>
        <strain evidence="4 5">Pla133</strain>
    </source>
</reference>
<dbReference type="KEGG" id="pbap:Pla133_33770"/>
<organism evidence="4 5">
    <name type="scientific">Engelhardtia mirabilis</name>
    <dbReference type="NCBI Taxonomy" id="2528011"/>
    <lineage>
        <taxon>Bacteria</taxon>
        <taxon>Pseudomonadati</taxon>
        <taxon>Planctomycetota</taxon>
        <taxon>Planctomycetia</taxon>
        <taxon>Planctomycetia incertae sedis</taxon>
        <taxon>Engelhardtia</taxon>
    </lineage>
</organism>
<accession>A0A518BMS2</accession>
<feature type="region of interest" description="Disordered" evidence="1">
    <location>
        <begin position="537"/>
        <end position="562"/>
    </location>
</feature>
<dbReference type="PROSITE" id="PS50093">
    <property type="entry name" value="PKD"/>
    <property type="match status" value="1"/>
</dbReference>
<dbReference type="InterPro" id="IPR013783">
    <property type="entry name" value="Ig-like_fold"/>
</dbReference>
<keyword evidence="5" id="KW-1185">Reference proteome</keyword>
<evidence type="ECO:0000256" key="2">
    <source>
        <dbReference type="SAM" id="SignalP"/>
    </source>
</evidence>
<dbReference type="SUPFAM" id="SSF49299">
    <property type="entry name" value="PKD domain"/>
    <property type="match status" value="1"/>
</dbReference>
<feature type="chain" id="PRO_5021821395" evidence="2">
    <location>
        <begin position="27"/>
        <end position="666"/>
    </location>
</feature>
<sequence length="666" mass="73001" precursor="true">MSKTSQLACRFASVALLLVTCACSTARMSIRIEPPGVGMADVTVDSKRAKQLEQGEYEARVSVGKDEVRTVAVVAKSEQGVREEVTAEVSKDGVNRVTITMPARVEIRVESGSVRDLIVDGQPVRDLKLPYAANVPVSASGREVVVEATGASGLRTRESVRLVPGQSENIGLELELAARLKTDRRDLSFGDEVVFDASESSPKGAIKEYEWSFGDGTPPQRTTEAIVRHTYDYKREFADPQSFGVTLRVVADDGSTSQTNDTLEAVLHREPLQVAVETYPAARELLRVQAPIQFRLVPKAGFHPRDVRDVVLSFGDGTSTATDPAQEGVTIDFDGDQPRSILVEHTYQAPGRYELELSYGHATLGLEGPYQAQLETPGSKRSTELAVTILPRYLSTEELRGLAWQDAYSKLRGVLDQIEPENASEPGQLRIALTSLEQANYESDLAFKAVLERLTELMVADGRNVLERSSAVMARLAPESVIDISRRTSEGVTAKRDYQPHLEYGLVTGGGERGQPLEYGIRIEGTDDRLVHQQVADTAAGESTRQQEASLRTGGDRGGANLKRTSEDLEATVREAALTMARRDLPVLVARFETADVLVAVRAQEPPEEWIPEFRFSDALGESLAQERVRVELDVRLLDRGGRILDVRQIEGQASQLMPQRLAAQP</sequence>
<dbReference type="CDD" id="cd00146">
    <property type="entry name" value="PKD"/>
    <property type="match status" value="1"/>
</dbReference>
<dbReference type="InterPro" id="IPR035986">
    <property type="entry name" value="PKD_dom_sf"/>
</dbReference>
<feature type="compositionally biased region" description="Polar residues" evidence="1">
    <location>
        <begin position="541"/>
        <end position="550"/>
    </location>
</feature>
<evidence type="ECO:0000259" key="3">
    <source>
        <dbReference type="PROSITE" id="PS50093"/>
    </source>
</evidence>
<feature type="domain" description="PKD" evidence="3">
    <location>
        <begin position="192"/>
        <end position="231"/>
    </location>
</feature>
<dbReference type="SMART" id="SM00089">
    <property type="entry name" value="PKD"/>
    <property type="match status" value="1"/>
</dbReference>
<dbReference type="InterPro" id="IPR000601">
    <property type="entry name" value="PKD_dom"/>
</dbReference>
<feature type="signal peptide" evidence="2">
    <location>
        <begin position="1"/>
        <end position="26"/>
    </location>
</feature>
<dbReference type="Gene3D" id="2.60.40.10">
    <property type="entry name" value="Immunoglobulins"/>
    <property type="match status" value="1"/>
</dbReference>
<dbReference type="PROSITE" id="PS51257">
    <property type="entry name" value="PROKAR_LIPOPROTEIN"/>
    <property type="match status" value="1"/>
</dbReference>
<dbReference type="InterPro" id="IPR022409">
    <property type="entry name" value="PKD/Chitinase_dom"/>
</dbReference>
<dbReference type="EMBL" id="CP036287">
    <property type="protein sequence ID" value="QDU68281.1"/>
    <property type="molecule type" value="Genomic_DNA"/>
</dbReference>
<evidence type="ECO:0000313" key="5">
    <source>
        <dbReference type="Proteomes" id="UP000316921"/>
    </source>
</evidence>
<keyword evidence="2" id="KW-0732">Signal</keyword>
<dbReference type="RefSeq" id="WP_145067162.1">
    <property type="nucleotide sequence ID" value="NZ_CP036287.1"/>
</dbReference>
<dbReference type="Proteomes" id="UP000316921">
    <property type="component" value="Chromosome"/>
</dbReference>
<name>A0A518BMS2_9BACT</name>
<gene>
    <name evidence="4" type="ORF">Pla133_33770</name>
</gene>
<evidence type="ECO:0000256" key="1">
    <source>
        <dbReference type="SAM" id="MobiDB-lite"/>
    </source>
</evidence>
<protein>
    <submittedName>
        <fullName evidence="4">PKD domain protein</fullName>
    </submittedName>
</protein>
<evidence type="ECO:0000313" key="4">
    <source>
        <dbReference type="EMBL" id="QDU68281.1"/>
    </source>
</evidence>
<proteinExistence type="predicted"/>
<dbReference type="AlphaFoldDB" id="A0A518BMS2"/>